<keyword evidence="1" id="KW-0472">Membrane</keyword>
<evidence type="ECO:0000313" key="3">
    <source>
        <dbReference type="Proteomes" id="UP001265550"/>
    </source>
</evidence>
<protein>
    <recommendedName>
        <fullName evidence="4">SLATT domain-containing protein</fullName>
    </recommendedName>
</protein>
<reference evidence="2 3" key="1">
    <citation type="submission" date="2023-07" db="EMBL/GenBank/DDBJ databases">
        <title>Sorghum-associated microbial communities from plants grown in Nebraska, USA.</title>
        <authorList>
            <person name="Schachtman D."/>
        </authorList>
    </citation>
    <scope>NUCLEOTIDE SEQUENCE [LARGE SCALE GENOMIC DNA]</scope>
    <source>
        <strain evidence="2 3">BE240</strain>
    </source>
</reference>
<name>A0ABU1VCF8_9BURK</name>
<proteinExistence type="predicted"/>
<keyword evidence="1" id="KW-0812">Transmembrane</keyword>
<keyword evidence="1" id="KW-1133">Transmembrane helix</keyword>
<dbReference type="Proteomes" id="UP001265550">
    <property type="component" value="Unassembled WGS sequence"/>
</dbReference>
<evidence type="ECO:0008006" key="4">
    <source>
        <dbReference type="Google" id="ProtNLM"/>
    </source>
</evidence>
<accession>A0ABU1VCF8</accession>
<gene>
    <name evidence="2" type="ORF">J2X09_002905</name>
</gene>
<dbReference type="RefSeq" id="WP_204733941.1">
    <property type="nucleotide sequence ID" value="NZ_JAVDWE010000007.1"/>
</dbReference>
<keyword evidence="3" id="KW-1185">Reference proteome</keyword>
<feature type="transmembrane region" description="Helical" evidence="1">
    <location>
        <begin position="48"/>
        <end position="66"/>
    </location>
</feature>
<sequence length="176" mass="19409">MTDTKAGSGTDAATIEALRREAQRIEEDATYSSKGHFNAEDTWVKRNYWLGVPATVLGVIAGASLIKSYPEWAMAMTLLASLLTGLMTFLKPNERAALHRAAAGQFLALRNEARFFREIELLQLDRLAELPDKLRALSAARNELNQKSPSIPRRAFVAARKGIEEGEATHKVDEGV</sequence>
<comment type="caution">
    <text evidence="2">The sequence shown here is derived from an EMBL/GenBank/DDBJ whole genome shotgun (WGS) entry which is preliminary data.</text>
</comment>
<evidence type="ECO:0000256" key="1">
    <source>
        <dbReference type="SAM" id="Phobius"/>
    </source>
</evidence>
<dbReference type="EMBL" id="JAVDWE010000007">
    <property type="protein sequence ID" value="MDR7095161.1"/>
    <property type="molecule type" value="Genomic_DNA"/>
</dbReference>
<organism evidence="2 3">
    <name type="scientific">Hydrogenophaga laconesensis</name>
    <dbReference type="NCBI Taxonomy" id="1805971"/>
    <lineage>
        <taxon>Bacteria</taxon>
        <taxon>Pseudomonadati</taxon>
        <taxon>Pseudomonadota</taxon>
        <taxon>Betaproteobacteria</taxon>
        <taxon>Burkholderiales</taxon>
        <taxon>Comamonadaceae</taxon>
        <taxon>Hydrogenophaga</taxon>
    </lineage>
</organism>
<dbReference type="NCBIfam" id="NF033632">
    <property type="entry name" value="SLATT_4"/>
    <property type="match status" value="1"/>
</dbReference>
<evidence type="ECO:0000313" key="2">
    <source>
        <dbReference type="EMBL" id="MDR7095161.1"/>
    </source>
</evidence>
<feature type="transmembrane region" description="Helical" evidence="1">
    <location>
        <begin position="72"/>
        <end position="90"/>
    </location>
</feature>